<keyword evidence="1" id="KW-0812">Transmembrane</keyword>
<evidence type="ECO:0000256" key="1">
    <source>
        <dbReference type="SAM" id="Phobius"/>
    </source>
</evidence>
<dbReference type="InterPro" id="IPR023833">
    <property type="entry name" value="Signal_pept_SipW-depend-type"/>
</dbReference>
<evidence type="ECO:0000313" key="2">
    <source>
        <dbReference type="EMBL" id="GGG24149.1"/>
    </source>
</evidence>
<name>A0A917G6D6_9NOCA</name>
<keyword evidence="1" id="KW-0472">Membrane</keyword>
<protein>
    <recommendedName>
        <fullName evidence="4">SipW-cognate class signal peptide</fullName>
    </recommendedName>
</protein>
<comment type="caution">
    <text evidence="2">The sequence shown here is derived from an EMBL/GenBank/DDBJ whole genome shotgun (WGS) entry which is preliminary data.</text>
</comment>
<organism evidence="2 3">
    <name type="scientific">Rhodococcoides trifolii</name>
    <dbReference type="NCBI Taxonomy" id="908250"/>
    <lineage>
        <taxon>Bacteria</taxon>
        <taxon>Bacillati</taxon>
        <taxon>Actinomycetota</taxon>
        <taxon>Actinomycetes</taxon>
        <taxon>Mycobacteriales</taxon>
        <taxon>Nocardiaceae</taxon>
        <taxon>Rhodococcoides</taxon>
    </lineage>
</organism>
<gene>
    <name evidence="2" type="ORF">GCM10007304_42490</name>
</gene>
<evidence type="ECO:0000313" key="3">
    <source>
        <dbReference type="Proteomes" id="UP000654257"/>
    </source>
</evidence>
<dbReference type="EMBL" id="BMCU01000005">
    <property type="protein sequence ID" value="GGG24149.1"/>
    <property type="molecule type" value="Genomic_DNA"/>
</dbReference>
<accession>A0A917G6D6</accession>
<reference evidence="2" key="2">
    <citation type="submission" date="2020-09" db="EMBL/GenBank/DDBJ databases">
        <authorList>
            <person name="Sun Q."/>
            <person name="Sedlacek I."/>
        </authorList>
    </citation>
    <scope>NUCLEOTIDE SEQUENCE</scope>
    <source>
        <strain evidence="2">CCM 7905</strain>
    </source>
</reference>
<dbReference type="AlphaFoldDB" id="A0A917G6D6"/>
<sequence>MSTDFDRPVTPTDDNKLARKRKIRALLAGGLVLGVGAAITLAAWTDNVFGKATFTAENWNVQGDFSAAGTGVWDEYDTVGTAGTFNYTSTFNALSPGTTVYAPVALRVGTSAGAGGAYAANVTLNGATPTTGPLTTYLTYTVVSGVSATACSAGTLTGGTAIVPAGSTLATGSAANAVTLPAAGTAVPLCFAVTLPSTVTAAQAAGKTTGTVTWQFAATAVV</sequence>
<reference evidence="2" key="1">
    <citation type="journal article" date="2014" name="Int. J. Syst. Evol. Microbiol.">
        <title>Complete genome sequence of Corynebacterium casei LMG S-19264T (=DSM 44701T), isolated from a smear-ripened cheese.</title>
        <authorList>
            <consortium name="US DOE Joint Genome Institute (JGI-PGF)"/>
            <person name="Walter F."/>
            <person name="Albersmeier A."/>
            <person name="Kalinowski J."/>
            <person name="Ruckert C."/>
        </authorList>
    </citation>
    <scope>NUCLEOTIDE SEQUENCE</scope>
    <source>
        <strain evidence="2">CCM 7905</strain>
    </source>
</reference>
<feature type="transmembrane region" description="Helical" evidence="1">
    <location>
        <begin position="25"/>
        <end position="44"/>
    </location>
</feature>
<proteinExistence type="predicted"/>
<evidence type="ECO:0008006" key="4">
    <source>
        <dbReference type="Google" id="ProtNLM"/>
    </source>
</evidence>
<keyword evidence="3" id="KW-1185">Reference proteome</keyword>
<dbReference type="Proteomes" id="UP000654257">
    <property type="component" value="Unassembled WGS sequence"/>
</dbReference>
<dbReference type="NCBIfam" id="TIGR04088">
    <property type="entry name" value="cognate_SipW"/>
    <property type="match status" value="1"/>
</dbReference>
<keyword evidence="1" id="KW-1133">Transmembrane helix</keyword>
<dbReference type="RefSeq" id="WP_188546900.1">
    <property type="nucleotide sequence ID" value="NZ_BMCU01000005.1"/>
</dbReference>